<dbReference type="AlphaFoldDB" id="A0A7H0H130"/>
<evidence type="ECO:0000313" key="2">
    <source>
        <dbReference type="Proteomes" id="UP000516093"/>
    </source>
</evidence>
<organism evidence="1 2">
    <name type="scientific">Hymenobacter qilianensis</name>
    <dbReference type="NCBI Taxonomy" id="1385715"/>
    <lineage>
        <taxon>Bacteria</taxon>
        <taxon>Pseudomonadati</taxon>
        <taxon>Bacteroidota</taxon>
        <taxon>Cytophagia</taxon>
        <taxon>Cytophagales</taxon>
        <taxon>Hymenobacteraceae</taxon>
        <taxon>Hymenobacter</taxon>
    </lineage>
</organism>
<geneLocation type="plasmid" evidence="1 2">
    <name>p_unnamed1</name>
</geneLocation>
<protein>
    <submittedName>
        <fullName evidence="1">Uncharacterized protein</fullName>
    </submittedName>
</protein>
<gene>
    <name evidence="1" type="ORF">H9L05_21470</name>
</gene>
<keyword evidence="1" id="KW-0614">Plasmid</keyword>
<name>A0A7H0H130_9BACT</name>
<dbReference type="Proteomes" id="UP000516093">
    <property type="component" value="Plasmid p_unnamed1"/>
</dbReference>
<evidence type="ECO:0000313" key="1">
    <source>
        <dbReference type="EMBL" id="QNP54246.1"/>
    </source>
</evidence>
<dbReference type="KEGG" id="hqi:H9L05_21470"/>
<proteinExistence type="predicted"/>
<accession>A0A7H0H130</accession>
<dbReference type="RefSeq" id="WP_187734405.1">
    <property type="nucleotide sequence ID" value="NZ_CP060785.1"/>
</dbReference>
<keyword evidence="2" id="KW-1185">Reference proteome</keyword>
<dbReference type="EMBL" id="CP060785">
    <property type="protein sequence ID" value="QNP54246.1"/>
    <property type="molecule type" value="Genomic_DNA"/>
</dbReference>
<reference evidence="1 2" key="1">
    <citation type="submission" date="2020-08" db="EMBL/GenBank/DDBJ databases">
        <title>Genome sequence of Hymenobacter qilianensis JCM 19763T.</title>
        <authorList>
            <person name="Hyun D.-W."/>
            <person name="Bae J.-W."/>
        </authorList>
    </citation>
    <scope>NUCLEOTIDE SEQUENCE [LARGE SCALE GENOMIC DNA]</scope>
    <source>
        <strain evidence="1 2">JCM 19763</strain>
        <plasmid evidence="1 2">p_unnamed1</plasmid>
    </source>
</reference>
<sequence length="70" mass="7831">MRYTDPNFNYYNTESWKHAGASGTLTITAISTVTRRMSGTFSFVVIGTVTNPRFPDKRTITNGTFTNVAF</sequence>